<dbReference type="InterPro" id="IPR005135">
    <property type="entry name" value="Endo/exonuclease/phosphatase"/>
</dbReference>
<dbReference type="EMBL" id="KB908708">
    <property type="protein sequence ID" value="EOA84459.1"/>
    <property type="molecule type" value="Genomic_DNA"/>
</dbReference>
<gene>
    <name evidence="2" type="ORF">SETTUDRAFT_112605</name>
</gene>
<reference evidence="2 3" key="2">
    <citation type="journal article" date="2013" name="PLoS Genet.">
        <title>Comparative genome structure, secondary metabolite, and effector coding capacity across Cochliobolus pathogens.</title>
        <authorList>
            <person name="Condon B.J."/>
            <person name="Leng Y."/>
            <person name="Wu D."/>
            <person name="Bushley K.E."/>
            <person name="Ohm R.A."/>
            <person name="Otillar R."/>
            <person name="Martin J."/>
            <person name="Schackwitz W."/>
            <person name="Grimwood J."/>
            <person name="MohdZainudin N."/>
            <person name="Xue C."/>
            <person name="Wang R."/>
            <person name="Manning V.A."/>
            <person name="Dhillon B."/>
            <person name="Tu Z.J."/>
            <person name="Steffenson B.J."/>
            <person name="Salamov A."/>
            <person name="Sun H."/>
            <person name="Lowry S."/>
            <person name="LaButti K."/>
            <person name="Han J."/>
            <person name="Copeland A."/>
            <person name="Lindquist E."/>
            <person name="Barry K."/>
            <person name="Schmutz J."/>
            <person name="Baker S.E."/>
            <person name="Ciuffetti L.M."/>
            <person name="Grigoriev I.V."/>
            <person name="Zhong S."/>
            <person name="Turgeon B.G."/>
        </authorList>
    </citation>
    <scope>NUCLEOTIDE SEQUENCE [LARGE SCALE GENOMIC DNA]</scope>
    <source>
        <strain evidence="3">28A</strain>
    </source>
</reference>
<dbReference type="SUPFAM" id="SSF56219">
    <property type="entry name" value="DNase I-like"/>
    <property type="match status" value="1"/>
</dbReference>
<evidence type="ECO:0000313" key="2">
    <source>
        <dbReference type="EMBL" id="EOA84459.1"/>
    </source>
</evidence>
<name>R0K4I3_EXST2</name>
<protein>
    <recommendedName>
        <fullName evidence="1">Endonuclease/exonuclease/phosphatase domain-containing protein</fullName>
    </recommendedName>
</protein>
<reference evidence="2 3" key="1">
    <citation type="journal article" date="2012" name="PLoS Pathog.">
        <title>Diverse lifestyles and strategies of plant pathogenesis encoded in the genomes of eighteen Dothideomycetes fungi.</title>
        <authorList>
            <person name="Ohm R.A."/>
            <person name="Feau N."/>
            <person name="Henrissat B."/>
            <person name="Schoch C.L."/>
            <person name="Horwitz B.A."/>
            <person name="Barry K.W."/>
            <person name="Condon B.J."/>
            <person name="Copeland A.C."/>
            <person name="Dhillon B."/>
            <person name="Glaser F."/>
            <person name="Hesse C.N."/>
            <person name="Kosti I."/>
            <person name="LaButti K."/>
            <person name="Lindquist E.A."/>
            <person name="Lucas S."/>
            <person name="Salamov A.A."/>
            <person name="Bradshaw R.E."/>
            <person name="Ciuffetti L."/>
            <person name="Hamelin R.C."/>
            <person name="Kema G.H.J."/>
            <person name="Lawrence C."/>
            <person name="Scott J.A."/>
            <person name="Spatafora J.W."/>
            <person name="Turgeon B.G."/>
            <person name="de Wit P.J.G.M."/>
            <person name="Zhong S."/>
            <person name="Goodwin S.B."/>
            <person name="Grigoriev I.V."/>
        </authorList>
    </citation>
    <scope>NUCLEOTIDE SEQUENCE [LARGE SCALE GENOMIC DNA]</scope>
    <source>
        <strain evidence="3">28A</strain>
    </source>
</reference>
<dbReference type="GeneID" id="19395559"/>
<keyword evidence="3" id="KW-1185">Reference proteome</keyword>
<dbReference type="InterPro" id="IPR036691">
    <property type="entry name" value="Endo/exonu/phosph_ase_sf"/>
</dbReference>
<dbReference type="RefSeq" id="XP_008027911.1">
    <property type="nucleotide sequence ID" value="XM_008029720.1"/>
</dbReference>
<dbReference type="Proteomes" id="UP000016935">
    <property type="component" value="Unassembled WGS sequence"/>
</dbReference>
<dbReference type="Pfam" id="PF14529">
    <property type="entry name" value="Exo_endo_phos_2"/>
    <property type="match status" value="1"/>
</dbReference>
<dbReference type="HOGENOM" id="CLU_184141_0_0_1"/>
<dbReference type="AlphaFoldDB" id="R0K4I3"/>
<proteinExistence type="predicted"/>
<feature type="domain" description="Endonuclease/exonuclease/phosphatase" evidence="1">
    <location>
        <begin position="4"/>
        <end position="91"/>
    </location>
</feature>
<dbReference type="Gene3D" id="3.60.10.10">
    <property type="entry name" value="Endonuclease/exonuclease/phosphatase"/>
    <property type="match status" value="1"/>
</dbReference>
<dbReference type="GO" id="GO:0003824">
    <property type="term" value="F:catalytic activity"/>
    <property type="evidence" value="ECO:0007669"/>
    <property type="project" value="InterPro"/>
</dbReference>
<dbReference type="STRING" id="671987.R0K4I3"/>
<organism evidence="2 3">
    <name type="scientific">Exserohilum turcicum (strain 28A)</name>
    <name type="common">Northern leaf blight fungus</name>
    <name type="synonym">Setosphaeria turcica</name>
    <dbReference type="NCBI Taxonomy" id="671987"/>
    <lineage>
        <taxon>Eukaryota</taxon>
        <taxon>Fungi</taxon>
        <taxon>Dikarya</taxon>
        <taxon>Ascomycota</taxon>
        <taxon>Pezizomycotina</taxon>
        <taxon>Dothideomycetes</taxon>
        <taxon>Pleosporomycetidae</taxon>
        <taxon>Pleosporales</taxon>
        <taxon>Pleosporineae</taxon>
        <taxon>Pleosporaceae</taxon>
        <taxon>Exserohilum</taxon>
    </lineage>
</organism>
<sequence>LPAATILAIDANEHHPWWDPLCPTTSQGAQELADWIEDQNLSLLNTPGARTFFRPHLSREPVLDLSLATPDIANKVKDWQVTTETGSDHYGLLFSIQTTIELVDNPAAQQKYNTKRAN</sequence>
<feature type="non-terminal residue" evidence="2">
    <location>
        <position position="1"/>
    </location>
</feature>
<evidence type="ECO:0000313" key="3">
    <source>
        <dbReference type="Proteomes" id="UP000016935"/>
    </source>
</evidence>
<dbReference type="OrthoDB" id="3942396at2759"/>
<evidence type="ECO:0000259" key="1">
    <source>
        <dbReference type="Pfam" id="PF14529"/>
    </source>
</evidence>
<accession>R0K4I3</accession>